<evidence type="ECO:0000313" key="1">
    <source>
        <dbReference type="EMBL" id="KAJ7529411.1"/>
    </source>
</evidence>
<reference evidence="2" key="1">
    <citation type="journal article" date="2024" name="Proc. Natl. Acad. Sci. U.S.A.">
        <title>Extraordinary preservation of gene collinearity over three hundred million years revealed in homosporous lycophytes.</title>
        <authorList>
            <person name="Li C."/>
            <person name="Wickell D."/>
            <person name="Kuo L.Y."/>
            <person name="Chen X."/>
            <person name="Nie B."/>
            <person name="Liao X."/>
            <person name="Peng D."/>
            <person name="Ji J."/>
            <person name="Jenkins J."/>
            <person name="Williams M."/>
            <person name="Shu S."/>
            <person name="Plott C."/>
            <person name="Barry K."/>
            <person name="Rajasekar S."/>
            <person name="Grimwood J."/>
            <person name="Han X."/>
            <person name="Sun S."/>
            <person name="Hou Z."/>
            <person name="He W."/>
            <person name="Dai G."/>
            <person name="Sun C."/>
            <person name="Schmutz J."/>
            <person name="Leebens-Mack J.H."/>
            <person name="Li F.W."/>
            <person name="Wang L."/>
        </authorList>
    </citation>
    <scope>NUCLEOTIDE SEQUENCE [LARGE SCALE GENOMIC DNA]</scope>
    <source>
        <strain evidence="2">cv. PW_Plant_1</strain>
    </source>
</reference>
<accession>A0ACC2BI54</accession>
<proteinExistence type="predicted"/>
<dbReference type="EMBL" id="CM055106">
    <property type="protein sequence ID" value="KAJ7529411.1"/>
    <property type="molecule type" value="Genomic_DNA"/>
</dbReference>
<organism evidence="1 2">
    <name type="scientific">Diphasiastrum complanatum</name>
    <name type="common">Issler's clubmoss</name>
    <name type="synonym">Lycopodium complanatum</name>
    <dbReference type="NCBI Taxonomy" id="34168"/>
    <lineage>
        <taxon>Eukaryota</taxon>
        <taxon>Viridiplantae</taxon>
        <taxon>Streptophyta</taxon>
        <taxon>Embryophyta</taxon>
        <taxon>Tracheophyta</taxon>
        <taxon>Lycopodiopsida</taxon>
        <taxon>Lycopodiales</taxon>
        <taxon>Lycopodiaceae</taxon>
        <taxon>Lycopodioideae</taxon>
        <taxon>Diphasiastrum</taxon>
    </lineage>
</organism>
<evidence type="ECO:0000313" key="2">
    <source>
        <dbReference type="Proteomes" id="UP001162992"/>
    </source>
</evidence>
<gene>
    <name evidence="1" type="ORF">O6H91_15G048600</name>
</gene>
<comment type="caution">
    <text evidence="1">The sequence shown here is derived from an EMBL/GenBank/DDBJ whole genome shotgun (WGS) entry which is preliminary data.</text>
</comment>
<name>A0ACC2BI54_DIPCM</name>
<keyword evidence="2" id="KW-1185">Reference proteome</keyword>
<sequence length="148" mass="16890">MLSSDGLSICFGLPSSSMAIIWLERRMEHHHYPTNHSCKISRIFQMTCVVSLESSLRISYFNFRCLQLSNSSDFLRSHHQLGNRLIPSRRHFLCTSIHLAQASSNQARSSTKKLCCGISEHKQSNSQTSQLSFFLYFQVCRTAVNADN</sequence>
<dbReference type="Proteomes" id="UP001162992">
    <property type="component" value="Chromosome 15"/>
</dbReference>
<protein>
    <submittedName>
        <fullName evidence="1">Uncharacterized protein</fullName>
    </submittedName>
</protein>